<keyword evidence="1" id="KW-1133">Transmembrane helix</keyword>
<feature type="transmembrane region" description="Helical" evidence="1">
    <location>
        <begin position="34"/>
        <end position="50"/>
    </location>
</feature>
<organism evidence="2 3">
    <name type="scientific">Paeniglutamicibacter cryotolerans</name>
    <dbReference type="NCBI Taxonomy" id="670079"/>
    <lineage>
        <taxon>Bacteria</taxon>
        <taxon>Bacillati</taxon>
        <taxon>Actinomycetota</taxon>
        <taxon>Actinomycetes</taxon>
        <taxon>Micrococcales</taxon>
        <taxon>Micrococcaceae</taxon>
        <taxon>Paeniglutamicibacter</taxon>
    </lineage>
</organism>
<name>A0A839QS61_9MICC</name>
<dbReference type="AlphaFoldDB" id="A0A839QS61"/>
<dbReference type="RefSeq" id="WP_183510207.1">
    <property type="nucleotide sequence ID" value="NZ_BAABGK010000013.1"/>
</dbReference>
<keyword evidence="1" id="KW-0812">Transmembrane</keyword>
<dbReference type="Proteomes" id="UP000523000">
    <property type="component" value="Unassembled WGS sequence"/>
</dbReference>
<gene>
    <name evidence="2" type="ORF">E9229_001072</name>
</gene>
<comment type="caution">
    <text evidence="2">The sequence shown here is derived from an EMBL/GenBank/DDBJ whole genome shotgun (WGS) entry which is preliminary data.</text>
</comment>
<protein>
    <submittedName>
        <fullName evidence="2">1,4-dihydroxy-2-naphthoate octaprenyltransferase</fullName>
    </submittedName>
</protein>
<reference evidence="2 3" key="1">
    <citation type="submission" date="2020-08" db="EMBL/GenBank/DDBJ databases">
        <title>Sequencing the genomes of 1000 actinobacteria strains.</title>
        <authorList>
            <person name="Klenk H.-P."/>
        </authorList>
    </citation>
    <scope>NUCLEOTIDE SEQUENCE [LARGE SCALE GENOMIC DNA]</scope>
    <source>
        <strain evidence="2 3">DSM 22826</strain>
    </source>
</reference>
<evidence type="ECO:0000313" key="2">
    <source>
        <dbReference type="EMBL" id="MBB2994881.1"/>
    </source>
</evidence>
<keyword evidence="3" id="KW-1185">Reference proteome</keyword>
<keyword evidence="1" id="KW-0472">Membrane</keyword>
<evidence type="ECO:0000256" key="1">
    <source>
        <dbReference type="SAM" id="Phobius"/>
    </source>
</evidence>
<accession>A0A839QS61</accession>
<keyword evidence="2" id="KW-0808">Transferase</keyword>
<evidence type="ECO:0000313" key="3">
    <source>
        <dbReference type="Proteomes" id="UP000523000"/>
    </source>
</evidence>
<dbReference type="GO" id="GO:0016740">
    <property type="term" value="F:transferase activity"/>
    <property type="evidence" value="ECO:0007669"/>
    <property type="project" value="UniProtKB-KW"/>
</dbReference>
<dbReference type="EMBL" id="JACHVS010000001">
    <property type="protein sequence ID" value="MBB2994881.1"/>
    <property type="molecule type" value="Genomic_DNA"/>
</dbReference>
<sequence length="54" mass="5840">MNIEFLRSPWFLAAVVLLVGGAYAVTVLAWGIAGWASIVLGLVAMVIAVRRQRL</sequence>
<proteinExistence type="predicted"/>